<evidence type="ECO:0000313" key="3">
    <source>
        <dbReference type="Proteomes" id="UP000431401"/>
    </source>
</evidence>
<feature type="domain" description="CHK kinase-like" evidence="1">
    <location>
        <begin position="120"/>
        <end position="295"/>
    </location>
</feature>
<protein>
    <recommendedName>
        <fullName evidence="1">CHK kinase-like domain-containing protein</fullName>
    </recommendedName>
</protein>
<dbReference type="InterPro" id="IPR015897">
    <property type="entry name" value="CHK_kinase-like"/>
</dbReference>
<dbReference type="PANTHER" id="PTHR11012:SF30">
    <property type="entry name" value="PROTEIN KINASE-LIKE DOMAIN-CONTAINING"/>
    <property type="match status" value="1"/>
</dbReference>
<proteinExistence type="predicted"/>
<dbReference type="SUPFAM" id="SSF56112">
    <property type="entry name" value="Protein kinase-like (PK-like)"/>
    <property type="match status" value="1"/>
</dbReference>
<comment type="caution">
    <text evidence="2">The sequence shown here is derived from an EMBL/GenBank/DDBJ whole genome shotgun (WGS) entry which is preliminary data.</text>
</comment>
<dbReference type="InterPro" id="IPR011009">
    <property type="entry name" value="Kinase-like_dom_sf"/>
</dbReference>
<reference evidence="2 3" key="1">
    <citation type="submission" date="2019-10" db="EMBL/GenBank/DDBJ databases">
        <title>Nocardia macrotermitis sp. nov. and Nocardia aurantia sp. nov., isolated from the gut of fungus growing-termite Macrotermes natalensis.</title>
        <authorList>
            <person name="Benndorf R."/>
            <person name="Schwitalla J."/>
            <person name="Martin K."/>
            <person name="De Beer W."/>
            <person name="Kaster A.-K."/>
            <person name="Vollmers J."/>
            <person name="Poulsen M."/>
            <person name="Beemelmanns C."/>
        </authorList>
    </citation>
    <scope>NUCLEOTIDE SEQUENCE [LARGE SCALE GENOMIC DNA]</scope>
    <source>
        <strain evidence="2 3">RB56</strain>
    </source>
</reference>
<sequence>MAQQFSDAPLEHPADLTGAWLTAALGAGTVVGFHSERIGTGQVSDCYRVTLEYAAGASGPRSVVLKVAAADPTSRQTGAAMGLYESEVRFYREIAPRLAAGPIPACHHAAIDPGSGCFDLMLGDAAPAVVGDEIVGATREQAEAAVCGLGRWHALIAAAPEVTEAPWLERGSLLNQALFEQLYALFLDRYGARIGAPQRTVCDRLVGHFDAYAAATASLTRGLVHGDYRLDNLLFGGPGAERPLVVVDWQGVMAGPARTDLSYFLGGALAAEDRRVYYDDLLSAYHAELGPDSPISPAEVREEVRALSFMGVTMAIAASVVVERTERGDTLFLTMLDRHSSHVLDTGALNLLPG</sequence>
<dbReference type="Gene3D" id="3.90.1200.10">
    <property type="match status" value="1"/>
</dbReference>
<accession>A0A7K0DJL1</accession>
<dbReference type="AlphaFoldDB" id="A0A7K0DJL1"/>
<evidence type="ECO:0000313" key="2">
    <source>
        <dbReference type="EMBL" id="MQY25899.1"/>
    </source>
</evidence>
<organism evidence="2 3">
    <name type="scientific">Nocardia aurantia</name>
    <dbReference type="NCBI Taxonomy" id="2585199"/>
    <lineage>
        <taxon>Bacteria</taxon>
        <taxon>Bacillati</taxon>
        <taxon>Actinomycetota</taxon>
        <taxon>Actinomycetes</taxon>
        <taxon>Mycobacteriales</taxon>
        <taxon>Nocardiaceae</taxon>
        <taxon>Nocardia</taxon>
    </lineage>
</organism>
<gene>
    <name evidence="2" type="ORF">NRB56_14580</name>
</gene>
<evidence type="ECO:0000259" key="1">
    <source>
        <dbReference type="SMART" id="SM00587"/>
    </source>
</evidence>
<dbReference type="SMART" id="SM00587">
    <property type="entry name" value="CHK"/>
    <property type="match status" value="1"/>
</dbReference>
<dbReference type="Pfam" id="PF02958">
    <property type="entry name" value="EcKL"/>
    <property type="match status" value="1"/>
</dbReference>
<dbReference type="EMBL" id="WEGI01000003">
    <property type="protein sequence ID" value="MQY25899.1"/>
    <property type="molecule type" value="Genomic_DNA"/>
</dbReference>
<dbReference type="InterPro" id="IPR004119">
    <property type="entry name" value="EcKL"/>
</dbReference>
<dbReference type="PANTHER" id="PTHR11012">
    <property type="entry name" value="PROTEIN KINASE-LIKE DOMAIN-CONTAINING"/>
    <property type="match status" value="1"/>
</dbReference>
<dbReference type="Proteomes" id="UP000431401">
    <property type="component" value="Unassembled WGS sequence"/>
</dbReference>
<name>A0A7K0DJL1_9NOCA</name>
<keyword evidence="3" id="KW-1185">Reference proteome</keyword>